<sequence>MLSTWLTSVAGPSASPQGTSRLLPYCFPPAAWRGRIAAACGPAADQLDVRPAKGREELAQAAALRAEAYYEENTFSSPDNNSEVVGTLDLRPPAAATGVPPPSVPETDDLAAFMTNVSVGEDSRGQGIGKALLEESILKAKTSWGTSRIFAFVDSDNEAALGLYKRFGFKEIKPDLEKLTMPHPHRSAAVEFVRKSISSEMRQPE</sequence>
<comment type="caution">
    <text evidence="2">The sequence shown here is derived from an EMBL/GenBank/DDBJ whole genome shotgun (WGS) entry which is preliminary data.</text>
</comment>
<evidence type="ECO:0000313" key="3">
    <source>
        <dbReference type="Proteomes" id="UP001438707"/>
    </source>
</evidence>
<dbReference type="CDD" id="cd04301">
    <property type="entry name" value="NAT_SF"/>
    <property type="match status" value="1"/>
</dbReference>
<proteinExistence type="predicted"/>
<dbReference type="SUPFAM" id="SSF55729">
    <property type="entry name" value="Acyl-CoA N-acyltransferases (Nat)"/>
    <property type="match status" value="1"/>
</dbReference>
<dbReference type="InterPro" id="IPR016181">
    <property type="entry name" value="Acyl_CoA_acyltransferase"/>
</dbReference>
<dbReference type="EMBL" id="JALJOS010000041">
    <property type="protein sequence ID" value="KAK9821059.1"/>
    <property type="molecule type" value="Genomic_DNA"/>
</dbReference>
<dbReference type="AlphaFoldDB" id="A0AAW1QHZ4"/>
<dbReference type="Gene3D" id="3.40.630.30">
    <property type="match status" value="1"/>
</dbReference>
<evidence type="ECO:0000313" key="2">
    <source>
        <dbReference type="EMBL" id="KAK9821059.1"/>
    </source>
</evidence>
<protein>
    <recommendedName>
        <fullName evidence="1">N-acetyltransferase domain-containing protein</fullName>
    </recommendedName>
</protein>
<organism evidence="2 3">
    <name type="scientific">Apatococcus lobatus</name>
    <dbReference type="NCBI Taxonomy" id="904363"/>
    <lineage>
        <taxon>Eukaryota</taxon>
        <taxon>Viridiplantae</taxon>
        <taxon>Chlorophyta</taxon>
        <taxon>core chlorophytes</taxon>
        <taxon>Trebouxiophyceae</taxon>
        <taxon>Chlorellales</taxon>
        <taxon>Chlorellaceae</taxon>
        <taxon>Apatococcus</taxon>
    </lineage>
</organism>
<dbReference type="PROSITE" id="PS51186">
    <property type="entry name" value="GNAT"/>
    <property type="match status" value="1"/>
</dbReference>
<gene>
    <name evidence="2" type="ORF">WJX74_007087</name>
</gene>
<accession>A0AAW1QHZ4</accession>
<feature type="domain" description="N-acetyltransferase" evidence="1">
    <location>
        <begin position="47"/>
        <end position="186"/>
    </location>
</feature>
<dbReference type="Pfam" id="PF00583">
    <property type="entry name" value="Acetyltransf_1"/>
    <property type="match status" value="1"/>
</dbReference>
<dbReference type="PANTHER" id="PTHR47426">
    <property type="entry name" value="ACYL-COA N-ACYLTRANSFERASES (NAT) SUPERFAMILY PROTEIN"/>
    <property type="match status" value="1"/>
</dbReference>
<evidence type="ECO:0000259" key="1">
    <source>
        <dbReference type="PROSITE" id="PS51186"/>
    </source>
</evidence>
<keyword evidence="3" id="KW-1185">Reference proteome</keyword>
<reference evidence="2 3" key="1">
    <citation type="journal article" date="2024" name="Nat. Commun.">
        <title>Phylogenomics reveals the evolutionary origins of lichenization in chlorophyte algae.</title>
        <authorList>
            <person name="Puginier C."/>
            <person name="Libourel C."/>
            <person name="Otte J."/>
            <person name="Skaloud P."/>
            <person name="Haon M."/>
            <person name="Grisel S."/>
            <person name="Petersen M."/>
            <person name="Berrin J.G."/>
            <person name="Delaux P.M."/>
            <person name="Dal Grande F."/>
            <person name="Keller J."/>
        </authorList>
    </citation>
    <scope>NUCLEOTIDE SEQUENCE [LARGE SCALE GENOMIC DNA]</scope>
    <source>
        <strain evidence="2 3">SAG 2145</strain>
    </source>
</reference>
<dbReference type="GO" id="GO:0016747">
    <property type="term" value="F:acyltransferase activity, transferring groups other than amino-acyl groups"/>
    <property type="evidence" value="ECO:0007669"/>
    <property type="project" value="InterPro"/>
</dbReference>
<dbReference type="PANTHER" id="PTHR47426:SF3">
    <property type="entry name" value="GCN5-RELATED N-ACETYLTRANSFERASE 6, CHLOROPLASTIC"/>
    <property type="match status" value="1"/>
</dbReference>
<dbReference type="Proteomes" id="UP001438707">
    <property type="component" value="Unassembled WGS sequence"/>
</dbReference>
<dbReference type="InterPro" id="IPR000182">
    <property type="entry name" value="GNAT_dom"/>
</dbReference>
<name>A0AAW1QHZ4_9CHLO</name>